<protein>
    <recommendedName>
        <fullName evidence="1">Peptidase S74 domain-containing protein</fullName>
    </recommendedName>
</protein>
<dbReference type="Pfam" id="PF13884">
    <property type="entry name" value="Peptidase_S74"/>
    <property type="match status" value="1"/>
</dbReference>
<dbReference type="Proteomes" id="UP001501079">
    <property type="component" value="Unassembled WGS sequence"/>
</dbReference>
<feature type="domain" description="Peptidase S74" evidence="1">
    <location>
        <begin position="194"/>
        <end position="291"/>
    </location>
</feature>
<dbReference type="InterPro" id="IPR030392">
    <property type="entry name" value="S74_ICA"/>
</dbReference>
<proteinExistence type="predicted"/>
<evidence type="ECO:0000313" key="2">
    <source>
        <dbReference type="EMBL" id="GAA4178939.1"/>
    </source>
</evidence>
<reference evidence="3" key="1">
    <citation type="journal article" date="2019" name="Int. J. Syst. Evol. Microbiol.">
        <title>The Global Catalogue of Microorganisms (GCM) 10K type strain sequencing project: providing services to taxonomists for standard genome sequencing and annotation.</title>
        <authorList>
            <consortium name="The Broad Institute Genomics Platform"/>
            <consortium name="The Broad Institute Genome Sequencing Center for Infectious Disease"/>
            <person name="Wu L."/>
            <person name="Ma J."/>
        </authorList>
    </citation>
    <scope>NUCLEOTIDE SEQUENCE [LARGE SCALE GENOMIC DNA]</scope>
    <source>
        <strain evidence="3">JCM 17591</strain>
    </source>
</reference>
<keyword evidence="3" id="KW-1185">Reference proteome</keyword>
<dbReference type="PROSITE" id="PS51688">
    <property type="entry name" value="ICA"/>
    <property type="match status" value="1"/>
</dbReference>
<evidence type="ECO:0000259" key="1">
    <source>
        <dbReference type="PROSITE" id="PS51688"/>
    </source>
</evidence>
<evidence type="ECO:0000313" key="3">
    <source>
        <dbReference type="Proteomes" id="UP001501079"/>
    </source>
</evidence>
<name>A0ABP8A6K9_9MICO</name>
<dbReference type="RefSeq" id="WP_344755934.1">
    <property type="nucleotide sequence ID" value="NZ_BAABBW010000005.1"/>
</dbReference>
<gene>
    <name evidence="2" type="ORF">GCM10022287_30330</name>
</gene>
<sequence length="293" mass="31081">MADGDATAGTEAAEAGLDVMTGLEELNVVHRFINSTRDMIARYGVAIRTIASGGTGASDAAGARTNLDVYSKAETDAKTWDASDITTGTLAAARIPAARLIQAVRNRAYGANDISLSWENGVFVARVDDTVIFTAASGNDSIVKSAALAAKRDEDDGNFGSTPIYTPNGRSTPVTSGYVAAYLNSDGRIGASASSERFKTDIADWRPDLAAAYALRLVQFRYTAAVDLDGENAPIEYGVIAEELIAAGLDWLVFYDELGRPQGVHYDKLALLAIAAYQDLNARVTRLEQGEAQ</sequence>
<organism evidence="2 3">
    <name type="scientific">Gryllotalpicola koreensis</name>
    <dbReference type="NCBI Taxonomy" id="993086"/>
    <lineage>
        <taxon>Bacteria</taxon>
        <taxon>Bacillati</taxon>
        <taxon>Actinomycetota</taxon>
        <taxon>Actinomycetes</taxon>
        <taxon>Micrococcales</taxon>
        <taxon>Microbacteriaceae</taxon>
        <taxon>Gryllotalpicola</taxon>
    </lineage>
</organism>
<dbReference type="EMBL" id="BAABBW010000005">
    <property type="protein sequence ID" value="GAA4178939.1"/>
    <property type="molecule type" value="Genomic_DNA"/>
</dbReference>
<accession>A0ABP8A6K9</accession>
<comment type="caution">
    <text evidence="2">The sequence shown here is derived from an EMBL/GenBank/DDBJ whole genome shotgun (WGS) entry which is preliminary data.</text>
</comment>